<accession>A0A7L0AT35</accession>
<comment type="cofactor">
    <cofactor evidence="2">
        <name>Mg(2+)</name>
        <dbReference type="ChEBI" id="CHEBI:18420"/>
    </cofactor>
    <text evidence="2">Binds 2 magnesium ions per subunit.</text>
</comment>
<keyword evidence="2" id="KW-0479">Metal-binding</keyword>
<dbReference type="AlphaFoldDB" id="A0A7L0AT35"/>
<feature type="non-terminal residue" evidence="4">
    <location>
        <position position="1"/>
    </location>
</feature>
<dbReference type="SUPFAM" id="SSF101478">
    <property type="entry name" value="ADP-ribosylglycohydrolase"/>
    <property type="match status" value="1"/>
</dbReference>
<sequence length="174" mass="18358">MVLSGVGDALGYRGGRWEYCTSGPQIHAELAELGGLEAITLKPPEWPVSDDTVLHLATAEGLATGLEVPVICLGLHEQTRGGHGRGGARRDGDSRDKDAGDKGGRMGIGTRLGIQGQGGDRGGWGQGWCQCRYPHTWELPTLIWVSIESGRMTYHHPTGYLGALAVALFGALGA</sequence>
<dbReference type="InterPro" id="IPR005502">
    <property type="entry name" value="Ribosyl_crysJ1"/>
</dbReference>
<comment type="caution">
    <text evidence="4">The sequence shown here is derived from an EMBL/GenBank/DDBJ whole genome shotgun (WGS) entry which is preliminary data.</text>
</comment>
<evidence type="ECO:0000256" key="1">
    <source>
        <dbReference type="ARBA" id="ARBA00010702"/>
    </source>
</evidence>
<evidence type="ECO:0000256" key="3">
    <source>
        <dbReference type="SAM" id="MobiDB-lite"/>
    </source>
</evidence>
<evidence type="ECO:0000313" key="4">
    <source>
        <dbReference type="EMBL" id="NXJ38113.1"/>
    </source>
</evidence>
<dbReference type="GO" id="GO:0016787">
    <property type="term" value="F:hydrolase activity"/>
    <property type="evidence" value="ECO:0007669"/>
    <property type="project" value="UniProtKB-KW"/>
</dbReference>
<dbReference type="Gene3D" id="1.10.4080.10">
    <property type="entry name" value="ADP-ribosylation/Crystallin J1"/>
    <property type="match status" value="1"/>
</dbReference>
<protein>
    <submittedName>
        <fullName evidence="4">ADPRH hydrolase</fullName>
    </submittedName>
</protein>
<dbReference type="Pfam" id="PF03747">
    <property type="entry name" value="ADP_ribosyl_GH"/>
    <property type="match status" value="1"/>
</dbReference>
<organism evidence="4 5">
    <name type="scientific">Ciconia maguari</name>
    <dbReference type="NCBI Taxonomy" id="52777"/>
    <lineage>
        <taxon>Eukaryota</taxon>
        <taxon>Metazoa</taxon>
        <taxon>Chordata</taxon>
        <taxon>Craniata</taxon>
        <taxon>Vertebrata</taxon>
        <taxon>Euteleostomi</taxon>
        <taxon>Archelosauria</taxon>
        <taxon>Archosauria</taxon>
        <taxon>Dinosauria</taxon>
        <taxon>Saurischia</taxon>
        <taxon>Theropoda</taxon>
        <taxon>Coelurosauria</taxon>
        <taxon>Aves</taxon>
        <taxon>Neognathae</taxon>
        <taxon>Neoaves</taxon>
        <taxon>Aequornithes</taxon>
        <taxon>Ciconiiformes</taxon>
        <taxon>Ciconiidae</taxon>
        <taxon>Ciconia</taxon>
    </lineage>
</organism>
<proteinExistence type="inferred from homology"/>
<evidence type="ECO:0000313" key="5">
    <source>
        <dbReference type="Proteomes" id="UP000537039"/>
    </source>
</evidence>
<comment type="similarity">
    <text evidence="1">Belongs to the ADP-ribosylglycohydrolase family.</text>
</comment>
<gene>
    <name evidence="4" type="primary">Adprh_0</name>
    <name evidence="4" type="ORF">CICMAG_R08136</name>
</gene>
<feature type="non-terminal residue" evidence="4">
    <location>
        <position position="174"/>
    </location>
</feature>
<reference evidence="4 5" key="1">
    <citation type="submission" date="2019-09" db="EMBL/GenBank/DDBJ databases">
        <title>Bird 10,000 Genomes (B10K) Project - Family phase.</title>
        <authorList>
            <person name="Zhang G."/>
        </authorList>
    </citation>
    <scope>NUCLEOTIDE SEQUENCE [LARGE SCALE GENOMIC DNA]</scope>
    <source>
        <strain evidence="4">B10K-DU-001-47</strain>
        <tissue evidence="4">Muscle</tissue>
    </source>
</reference>
<feature type="binding site" evidence="2">
    <location>
        <position position="51"/>
    </location>
    <ligand>
        <name>Mg(2+)</name>
        <dbReference type="ChEBI" id="CHEBI:18420"/>
        <label>1</label>
    </ligand>
</feature>
<dbReference type="Proteomes" id="UP000537039">
    <property type="component" value="Unassembled WGS sequence"/>
</dbReference>
<dbReference type="InterPro" id="IPR036705">
    <property type="entry name" value="Ribosyl_crysJ1_sf"/>
</dbReference>
<dbReference type="PANTHER" id="PTHR16222">
    <property type="entry name" value="ADP-RIBOSYLGLYCOHYDROLASE"/>
    <property type="match status" value="1"/>
</dbReference>
<feature type="region of interest" description="Disordered" evidence="3">
    <location>
        <begin position="79"/>
        <end position="119"/>
    </location>
</feature>
<feature type="binding site" evidence="2">
    <location>
        <position position="50"/>
    </location>
    <ligand>
        <name>Mg(2+)</name>
        <dbReference type="ChEBI" id="CHEBI:18420"/>
        <label>1</label>
    </ligand>
</feature>
<evidence type="ECO:0000256" key="2">
    <source>
        <dbReference type="PIRSR" id="PIRSR605502-1"/>
    </source>
</evidence>
<keyword evidence="4" id="KW-0378">Hydrolase</keyword>
<name>A0A7L0AT35_9AVES</name>
<feature type="binding site" evidence="2">
    <location>
        <position position="49"/>
    </location>
    <ligand>
        <name>Mg(2+)</name>
        <dbReference type="ChEBI" id="CHEBI:18420"/>
        <label>1</label>
    </ligand>
</feature>
<feature type="compositionally biased region" description="Basic and acidic residues" evidence="3">
    <location>
        <begin position="88"/>
        <end position="104"/>
    </location>
</feature>
<keyword evidence="5" id="KW-1185">Reference proteome</keyword>
<keyword evidence="2" id="KW-0460">Magnesium</keyword>
<dbReference type="InterPro" id="IPR050792">
    <property type="entry name" value="ADP-ribosylglycohydrolase"/>
</dbReference>
<dbReference type="GO" id="GO:0046872">
    <property type="term" value="F:metal ion binding"/>
    <property type="evidence" value="ECO:0007669"/>
    <property type="project" value="UniProtKB-KW"/>
</dbReference>
<dbReference type="EMBL" id="VXAE01009914">
    <property type="protein sequence ID" value="NXJ38113.1"/>
    <property type="molecule type" value="Genomic_DNA"/>
</dbReference>
<dbReference type="PANTHER" id="PTHR16222:SF39">
    <property type="entry name" value="ADP-RIBOSYLARGININE HYDROLASE-RELATED"/>
    <property type="match status" value="1"/>
</dbReference>